<name>A0A926KQ15_9BACL</name>
<dbReference type="Pfam" id="PF00672">
    <property type="entry name" value="HAMP"/>
    <property type="match status" value="1"/>
</dbReference>
<dbReference type="SMART" id="SM00283">
    <property type="entry name" value="MA"/>
    <property type="match status" value="1"/>
</dbReference>
<dbReference type="SUPFAM" id="SSF58104">
    <property type="entry name" value="Methyl-accepting chemotaxis protein (MCP) signaling domain"/>
    <property type="match status" value="1"/>
</dbReference>
<dbReference type="InterPro" id="IPR003660">
    <property type="entry name" value="HAMP_dom"/>
</dbReference>
<dbReference type="GO" id="GO:0005886">
    <property type="term" value="C:plasma membrane"/>
    <property type="evidence" value="ECO:0007669"/>
    <property type="project" value="UniProtKB-SubCell"/>
</dbReference>
<evidence type="ECO:0000256" key="2">
    <source>
        <dbReference type="ARBA" id="ARBA00022475"/>
    </source>
</evidence>
<keyword evidence="6 8" id="KW-0807">Transducer</keyword>
<dbReference type="Gene3D" id="3.30.450.20">
    <property type="entry name" value="PAS domain"/>
    <property type="match status" value="1"/>
</dbReference>
<gene>
    <name evidence="12" type="ORF">ICC18_14745</name>
</gene>
<evidence type="ECO:0000259" key="10">
    <source>
        <dbReference type="PROSITE" id="PS50111"/>
    </source>
</evidence>
<evidence type="ECO:0000256" key="6">
    <source>
        <dbReference type="ARBA" id="ARBA00023224"/>
    </source>
</evidence>
<evidence type="ECO:0000259" key="11">
    <source>
        <dbReference type="PROSITE" id="PS50885"/>
    </source>
</evidence>
<evidence type="ECO:0000256" key="1">
    <source>
        <dbReference type="ARBA" id="ARBA00004651"/>
    </source>
</evidence>
<keyword evidence="5 9" id="KW-0472">Membrane</keyword>
<dbReference type="GO" id="GO:0004888">
    <property type="term" value="F:transmembrane signaling receptor activity"/>
    <property type="evidence" value="ECO:0007669"/>
    <property type="project" value="InterPro"/>
</dbReference>
<evidence type="ECO:0000256" key="8">
    <source>
        <dbReference type="PROSITE-ProRule" id="PRU00284"/>
    </source>
</evidence>
<evidence type="ECO:0000256" key="7">
    <source>
        <dbReference type="ARBA" id="ARBA00029447"/>
    </source>
</evidence>
<dbReference type="PROSITE" id="PS50885">
    <property type="entry name" value="HAMP"/>
    <property type="match status" value="1"/>
</dbReference>
<feature type="transmembrane region" description="Helical" evidence="9">
    <location>
        <begin position="202"/>
        <end position="228"/>
    </location>
</feature>
<dbReference type="SMART" id="SM00304">
    <property type="entry name" value="HAMP"/>
    <property type="match status" value="1"/>
</dbReference>
<dbReference type="PANTHER" id="PTHR32089:SF112">
    <property type="entry name" value="LYSOZYME-LIKE PROTEIN-RELATED"/>
    <property type="match status" value="1"/>
</dbReference>
<dbReference type="CDD" id="cd11386">
    <property type="entry name" value="MCP_signal"/>
    <property type="match status" value="1"/>
</dbReference>
<dbReference type="InterPro" id="IPR004090">
    <property type="entry name" value="Chemotax_Me-accpt_rcpt"/>
</dbReference>
<feature type="domain" description="Methyl-accepting transducer" evidence="10">
    <location>
        <begin position="298"/>
        <end position="534"/>
    </location>
</feature>
<accession>A0A926KQ15</accession>
<proteinExistence type="inferred from homology"/>
<evidence type="ECO:0000256" key="3">
    <source>
        <dbReference type="ARBA" id="ARBA00022692"/>
    </source>
</evidence>
<protein>
    <submittedName>
        <fullName evidence="12">Cache domain-containing protein</fullName>
    </submittedName>
</protein>
<dbReference type="EMBL" id="JACVVD010000004">
    <property type="protein sequence ID" value="MBD0381382.1"/>
    <property type="molecule type" value="Genomic_DNA"/>
</dbReference>
<evidence type="ECO:0000256" key="5">
    <source>
        <dbReference type="ARBA" id="ARBA00023136"/>
    </source>
</evidence>
<dbReference type="AlphaFoldDB" id="A0A926KQ15"/>
<organism evidence="12 13">
    <name type="scientific">Paenibacillus sedimenti</name>
    <dbReference type="NCBI Taxonomy" id="2770274"/>
    <lineage>
        <taxon>Bacteria</taxon>
        <taxon>Bacillati</taxon>
        <taxon>Bacillota</taxon>
        <taxon>Bacilli</taxon>
        <taxon>Bacillales</taxon>
        <taxon>Paenibacillaceae</taxon>
        <taxon>Paenibacillus</taxon>
    </lineage>
</organism>
<dbReference type="Proteomes" id="UP000650466">
    <property type="component" value="Unassembled WGS sequence"/>
</dbReference>
<keyword evidence="4 9" id="KW-1133">Transmembrane helix</keyword>
<dbReference type="InterPro" id="IPR004089">
    <property type="entry name" value="MCPsignal_dom"/>
</dbReference>
<evidence type="ECO:0000313" key="13">
    <source>
        <dbReference type="Proteomes" id="UP000650466"/>
    </source>
</evidence>
<dbReference type="PROSITE" id="PS50111">
    <property type="entry name" value="CHEMOTAXIS_TRANSDUC_2"/>
    <property type="match status" value="1"/>
</dbReference>
<keyword evidence="2" id="KW-1003">Cell membrane</keyword>
<dbReference type="Gene3D" id="6.10.340.10">
    <property type="match status" value="1"/>
</dbReference>
<comment type="caution">
    <text evidence="12">The sequence shown here is derived from an EMBL/GenBank/DDBJ whole genome shotgun (WGS) entry which is preliminary data.</text>
</comment>
<keyword evidence="13" id="KW-1185">Reference proteome</keyword>
<dbReference type="PANTHER" id="PTHR32089">
    <property type="entry name" value="METHYL-ACCEPTING CHEMOTAXIS PROTEIN MCPB"/>
    <property type="match status" value="1"/>
</dbReference>
<dbReference type="PRINTS" id="PR00260">
    <property type="entry name" value="CHEMTRNSDUCR"/>
</dbReference>
<dbReference type="InterPro" id="IPR033480">
    <property type="entry name" value="sCache_2"/>
</dbReference>
<reference evidence="12" key="1">
    <citation type="submission" date="2020-09" db="EMBL/GenBank/DDBJ databases">
        <title>Draft Genome Sequence of Paenibacillus sp. WST5.</title>
        <authorList>
            <person name="Bao Z."/>
        </authorList>
    </citation>
    <scope>NUCLEOTIDE SEQUENCE</scope>
    <source>
        <strain evidence="12">WST5</strain>
    </source>
</reference>
<keyword evidence="3 9" id="KW-0812">Transmembrane</keyword>
<dbReference type="CDD" id="cd06225">
    <property type="entry name" value="HAMP"/>
    <property type="match status" value="1"/>
</dbReference>
<comment type="subcellular location">
    <subcellularLocation>
        <location evidence="1">Cell membrane</location>
        <topology evidence="1">Multi-pass membrane protein</topology>
    </subcellularLocation>
</comment>
<dbReference type="RefSeq" id="WP_188175162.1">
    <property type="nucleotide sequence ID" value="NZ_JACVVD010000004.1"/>
</dbReference>
<dbReference type="Gene3D" id="1.10.287.950">
    <property type="entry name" value="Methyl-accepting chemotaxis protein"/>
    <property type="match status" value="1"/>
</dbReference>
<feature type="domain" description="HAMP" evidence="11">
    <location>
        <begin position="226"/>
        <end position="279"/>
    </location>
</feature>
<dbReference type="GO" id="GO:0006935">
    <property type="term" value="P:chemotaxis"/>
    <property type="evidence" value="ECO:0007669"/>
    <property type="project" value="InterPro"/>
</dbReference>
<dbReference type="Pfam" id="PF00015">
    <property type="entry name" value="MCPsignal"/>
    <property type="match status" value="1"/>
</dbReference>
<evidence type="ECO:0000256" key="9">
    <source>
        <dbReference type="SAM" id="Phobius"/>
    </source>
</evidence>
<sequence length="584" mass="63981">MSNNKKIWRLTIRKKLMLVSLFLLLTPILVFGGITYNVSHQETDKLIQSNLQNMVKMALELTASFEKASKQGTMSKEDAQEKVKQILLGEMKDGKRSINANLNLGTNGYFFILNEKGDLLAHPALEGQNILDKQTNDGFYYIKDMIQKGKNGGGFTIYNWPLPESSQEGEKIAYSEVTNSDWGWIISAGSYEQDYNAGQDRIWNTMIITLICCWIAGGVVMTLFALHISRPIKQLARQAEQFAKGDLRSANIKVHNKDEIGELAVSFESMYTHLRQIVSGLLTNSDRLTDATHELNQSIGETTGAGNQIATSIQDMALSNETQARSVNESSTAMEEMAVGIQRIATTSSTAYEASEMTLREAEQGNLLINESTEQMNAVSRTVGDLAKIVEKLTERSHNIGDIVQVITEISSQTNLLALNASIEAARAGDEGKGFAVVAGEVKKLAERSTASAAEIAELIRAIQDDMKQAGEAMDKGEQEVAAGVSAIQHTGQAFVRILDATRSVVNQVQEASAAAEEMSASSQEIAASLQEIERMANQTNDLAHLISASTEEQLAAMEELTKSSESLEIMSSEMQFMAHKFKL</sequence>
<dbReference type="Pfam" id="PF17200">
    <property type="entry name" value="sCache_2"/>
    <property type="match status" value="1"/>
</dbReference>
<evidence type="ECO:0000313" key="12">
    <source>
        <dbReference type="EMBL" id="MBD0381382.1"/>
    </source>
</evidence>
<evidence type="ECO:0000256" key="4">
    <source>
        <dbReference type="ARBA" id="ARBA00022989"/>
    </source>
</evidence>
<dbReference type="SMART" id="SM01049">
    <property type="entry name" value="Cache_2"/>
    <property type="match status" value="1"/>
</dbReference>
<comment type="similarity">
    <text evidence="7">Belongs to the methyl-accepting chemotaxis (MCP) protein family.</text>
</comment>
<dbReference type="GO" id="GO:0007165">
    <property type="term" value="P:signal transduction"/>
    <property type="evidence" value="ECO:0007669"/>
    <property type="project" value="UniProtKB-KW"/>
</dbReference>